<feature type="domain" description="Response regulatory" evidence="5">
    <location>
        <begin position="1"/>
        <end position="119"/>
    </location>
</feature>
<feature type="modified residue" description="4-aspartylphosphate" evidence="4">
    <location>
        <position position="52"/>
    </location>
</feature>
<evidence type="ECO:0000313" key="7">
    <source>
        <dbReference type="Proteomes" id="UP001593833"/>
    </source>
</evidence>
<evidence type="ECO:0000256" key="4">
    <source>
        <dbReference type="PROSITE-ProRule" id="PRU00169"/>
    </source>
</evidence>
<keyword evidence="3" id="KW-0238">DNA-binding</keyword>
<keyword evidence="7" id="KW-1185">Reference proteome</keyword>
<dbReference type="Proteomes" id="UP001593833">
    <property type="component" value="Unassembled WGS sequence"/>
</dbReference>
<name>A0ABV6YI17_UNCEI</name>
<dbReference type="Pfam" id="PF00072">
    <property type="entry name" value="Response_reg"/>
    <property type="match status" value="1"/>
</dbReference>
<dbReference type="InterPro" id="IPR039420">
    <property type="entry name" value="WalR-like"/>
</dbReference>
<sequence>MILAAESCANTREVLRGAVEVLGHGILEAHDTTEAMLAIQAHFPDIDLIVLDWHLEGNSGFDTLRWIKSDARFSNIPVMLFLPDEDAAHAIVAFQEGASECLTGTFTEQDLMTRMLECLRRAA</sequence>
<reference evidence="6 7" key="1">
    <citation type="submission" date="2024-09" db="EMBL/GenBank/DDBJ databases">
        <authorList>
            <person name="D'Angelo T."/>
        </authorList>
    </citation>
    <scope>NUCLEOTIDE SEQUENCE [LARGE SCALE GENOMIC DNA]</scope>
    <source>
        <strain evidence="6">SAG AM-320-E07</strain>
    </source>
</reference>
<evidence type="ECO:0000313" key="6">
    <source>
        <dbReference type="EMBL" id="MFC1571987.1"/>
    </source>
</evidence>
<dbReference type="SMART" id="SM00448">
    <property type="entry name" value="REC"/>
    <property type="match status" value="1"/>
</dbReference>
<organism evidence="6 7">
    <name type="scientific">Eiseniibacteriota bacterium</name>
    <dbReference type="NCBI Taxonomy" id="2212470"/>
    <lineage>
        <taxon>Bacteria</taxon>
        <taxon>Candidatus Eiseniibacteriota</taxon>
    </lineage>
</organism>
<dbReference type="SUPFAM" id="SSF52172">
    <property type="entry name" value="CheY-like"/>
    <property type="match status" value="1"/>
</dbReference>
<dbReference type="Gene3D" id="3.40.50.2300">
    <property type="match status" value="1"/>
</dbReference>
<keyword evidence="1 4" id="KW-0597">Phosphoprotein</keyword>
<accession>A0ABV6YI17</accession>
<proteinExistence type="predicted"/>
<evidence type="ECO:0000256" key="2">
    <source>
        <dbReference type="ARBA" id="ARBA00023012"/>
    </source>
</evidence>
<dbReference type="PANTHER" id="PTHR48111">
    <property type="entry name" value="REGULATOR OF RPOS"/>
    <property type="match status" value="1"/>
</dbReference>
<evidence type="ECO:0000259" key="5">
    <source>
        <dbReference type="PROSITE" id="PS50110"/>
    </source>
</evidence>
<evidence type="ECO:0000256" key="1">
    <source>
        <dbReference type="ARBA" id="ARBA00022553"/>
    </source>
</evidence>
<comment type="caution">
    <text evidence="6">The sequence shown here is derived from an EMBL/GenBank/DDBJ whole genome shotgun (WGS) entry which is preliminary data.</text>
</comment>
<evidence type="ECO:0000256" key="3">
    <source>
        <dbReference type="ARBA" id="ARBA00023125"/>
    </source>
</evidence>
<protein>
    <submittedName>
        <fullName evidence="6">PleD family two-component system response regulator</fullName>
    </submittedName>
</protein>
<keyword evidence="2" id="KW-0902">Two-component regulatory system</keyword>
<dbReference type="PROSITE" id="PS50110">
    <property type="entry name" value="RESPONSE_REGULATORY"/>
    <property type="match status" value="1"/>
</dbReference>
<dbReference type="InterPro" id="IPR011006">
    <property type="entry name" value="CheY-like_superfamily"/>
</dbReference>
<dbReference type="PANTHER" id="PTHR48111:SF40">
    <property type="entry name" value="PHOSPHATE REGULON TRANSCRIPTIONAL REGULATORY PROTEIN PHOB"/>
    <property type="match status" value="1"/>
</dbReference>
<dbReference type="EMBL" id="JBHPKH010000001">
    <property type="protein sequence ID" value="MFC1571987.1"/>
    <property type="molecule type" value="Genomic_DNA"/>
</dbReference>
<dbReference type="InterPro" id="IPR001789">
    <property type="entry name" value="Sig_transdc_resp-reg_receiver"/>
</dbReference>
<gene>
    <name evidence="6" type="ORF">ACFL6M_00150</name>
</gene>